<evidence type="ECO:0000313" key="3">
    <source>
        <dbReference type="Proteomes" id="UP000184255"/>
    </source>
</evidence>
<dbReference type="EMBL" id="FCQH01000018">
    <property type="protein sequence ID" value="CVL06615.1"/>
    <property type="molecule type" value="Genomic_DNA"/>
</dbReference>
<dbReference type="Pfam" id="PF20150">
    <property type="entry name" value="2EXR"/>
    <property type="match status" value="1"/>
</dbReference>
<dbReference type="VEuPathDB" id="FungiDB:FMAN_11774"/>
<protein>
    <recommendedName>
        <fullName evidence="1">2EXR domain-containing protein</fullName>
    </recommendedName>
</protein>
<sequence>MDTTTFHSFPRLPFELREQIWQDTCLPLRPRERRRNIHYLYMDESRNIWPRDYDWKTDDPRSRCGYTWHTYIWHVGLWTACRESYDVVRKFENHYLGCPRPRRCMRVVCPPKSDPLPQDQVIDLTQDICVITTDSWESLLRPWRPIYLQTEDARGRRRLMKPLNIGVKFDPLWSEEMQKAVETTYFATVLRDLYPPMAFAIRLLFQFATEVRFSFGRSKVMLIDDVSEWKSFDTEGHGGCRIFDSGQEYVELGYVMGFSTHIPHPDSPMDDFLENLSYLFMGKLNEAADWHSRAHVLDTDYLIAVLRRDKQVPMIR</sequence>
<dbReference type="RefSeq" id="XP_041689957.1">
    <property type="nucleotide sequence ID" value="XM_041824481.1"/>
</dbReference>
<gene>
    <name evidence="2" type="ORF">FMAN_11774</name>
</gene>
<evidence type="ECO:0000259" key="1">
    <source>
        <dbReference type="Pfam" id="PF20150"/>
    </source>
</evidence>
<evidence type="ECO:0000313" key="2">
    <source>
        <dbReference type="EMBL" id="CVL06615.1"/>
    </source>
</evidence>
<reference evidence="3" key="1">
    <citation type="journal article" date="2016" name="Genome Biol. Evol.">
        <title>Comparative 'omics' of the Fusarium fujikuroi species complex highlights differences in genetic potential and metabolite synthesis.</title>
        <authorList>
            <person name="Niehaus E.-M."/>
            <person name="Muensterkoetter M."/>
            <person name="Proctor R.H."/>
            <person name="Brown D.W."/>
            <person name="Sharon A."/>
            <person name="Idan Y."/>
            <person name="Oren-Young L."/>
            <person name="Sieber C.M."/>
            <person name="Novak O."/>
            <person name="Pencik A."/>
            <person name="Tarkowska D."/>
            <person name="Hromadova K."/>
            <person name="Freeman S."/>
            <person name="Maymon M."/>
            <person name="Elazar M."/>
            <person name="Youssef S.A."/>
            <person name="El-Shabrawy E.S.M."/>
            <person name="Shalaby A.B.A."/>
            <person name="Houterman P."/>
            <person name="Brock N.L."/>
            <person name="Burkhardt I."/>
            <person name="Tsavkelova E.A."/>
            <person name="Dickschat J.S."/>
            <person name="Galuszka P."/>
            <person name="Gueldener U."/>
            <person name="Tudzynski B."/>
        </authorList>
    </citation>
    <scope>NUCLEOTIDE SEQUENCE [LARGE SCALE GENOMIC DNA]</scope>
    <source>
        <strain evidence="3">MRC7560</strain>
    </source>
</reference>
<organism evidence="2 3">
    <name type="scientific">Fusarium mangiferae</name>
    <name type="common">Mango malformation disease fungus</name>
    <dbReference type="NCBI Taxonomy" id="192010"/>
    <lineage>
        <taxon>Eukaryota</taxon>
        <taxon>Fungi</taxon>
        <taxon>Dikarya</taxon>
        <taxon>Ascomycota</taxon>
        <taxon>Pezizomycotina</taxon>
        <taxon>Sordariomycetes</taxon>
        <taxon>Hypocreomycetidae</taxon>
        <taxon>Hypocreales</taxon>
        <taxon>Nectriaceae</taxon>
        <taxon>Fusarium</taxon>
        <taxon>Fusarium fujikuroi species complex</taxon>
    </lineage>
</organism>
<comment type="caution">
    <text evidence="2">The sequence shown here is derived from an EMBL/GenBank/DDBJ whole genome shotgun (WGS) entry which is preliminary data.</text>
</comment>
<dbReference type="Proteomes" id="UP000184255">
    <property type="component" value="Unassembled WGS sequence"/>
</dbReference>
<dbReference type="InterPro" id="IPR045518">
    <property type="entry name" value="2EXR"/>
</dbReference>
<dbReference type="GeneID" id="65091024"/>
<keyword evidence="3" id="KW-1185">Reference proteome</keyword>
<dbReference type="AlphaFoldDB" id="A0A1L7UF17"/>
<proteinExistence type="predicted"/>
<name>A0A1L7UF17_FUSMA</name>
<accession>A0A1L7UF17</accession>
<feature type="domain" description="2EXR" evidence="1">
    <location>
        <begin position="6"/>
        <end position="99"/>
    </location>
</feature>